<keyword evidence="2" id="KW-1185">Reference proteome</keyword>
<gene>
    <name evidence="1" type="ORF">GMARGA_LOCUS12621</name>
</gene>
<evidence type="ECO:0000313" key="2">
    <source>
        <dbReference type="Proteomes" id="UP000789901"/>
    </source>
</evidence>
<accession>A0ABN7UZR1</accession>
<dbReference type="EMBL" id="CAJVQB010007781">
    <property type="protein sequence ID" value="CAG8708989.1"/>
    <property type="molecule type" value="Genomic_DNA"/>
</dbReference>
<sequence>MELQLTNVDQFIENFLELHVTQKVPIGIIHEKTLPPVTPKQSSMKIASKMSQANQTKKKKKTTSKYIDRIENSIRESVTPTFNPILPNVEEYDVNVWKQYNIDLLKNINQQKVNLNWVEVYSRYSQFFSLYKTIKSKKFAEQEINKLIRETIPNDENIYSRTSFWRKAYDNLCLIFEVEMCTLLFLYPMNNGTSLHNFKEKTFDLGSFESKISYEKIIEKFRESHITINFFQEAEKEDIQKLINIIAGQTNLENLTQ</sequence>
<reference evidence="1 2" key="1">
    <citation type="submission" date="2021-06" db="EMBL/GenBank/DDBJ databases">
        <authorList>
            <person name="Kallberg Y."/>
            <person name="Tangrot J."/>
            <person name="Rosling A."/>
        </authorList>
    </citation>
    <scope>NUCLEOTIDE SEQUENCE [LARGE SCALE GENOMIC DNA]</scope>
    <source>
        <strain evidence="1 2">120-4 pot B 10/14</strain>
    </source>
</reference>
<organism evidence="1 2">
    <name type="scientific">Gigaspora margarita</name>
    <dbReference type="NCBI Taxonomy" id="4874"/>
    <lineage>
        <taxon>Eukaryota</taxon>
        <taxon>Fungi</taxon>
        <taxon>Fungi incertae sedis</taxon>
        <taxon>Mucoromycota</taxon>
        <taxon>Glomeromycotina</taxon>
        <taxon>Glomeromycetes</taxon>
        <taxon>Diversisporales</taxon>
        <taxon>Gigasporaceae</taxon>
        <taxon>Gigaspora</taxon>
    </lineage>
</organism>
<evidence type="ECO:0000313" key="1">
    <source>
        <dbReference type="EMBL" id="CAG8708989.1"/>
    </source>
</evidence>
<protein>
    <submittedName>
        <fullName evidence="1">3004_t:CDS:1</fullName>
    </submittedName>
</protein>
<comment type="caution">
    <text evidence="1">The sequence shown here is derived from an EMBL/GenBank/DDBJ whole genome shotgun (WGS) entry which is preliminary data.</text>
</comment>
<name>A0ABN7UZR1_GIGMA</name>
<dbReference type="Proteomes" id="UP000789901">
    <property type="component" value="Unassembled WGS sequence"/>
</dbReference>
<proteinExistence type="predicted"/>